<dbReference type="PANTHER" id="PTHR42913:SF3">
    <property type="entry name" value="64 KDA MITOCHONDRIAL NADH DEHYDROGENASE (EUROFUNG)"/>
    <property type="match status" value="1"/>
</dbReference>
<accession>A0ABS8PBS8</accession>
<evidence type="ECO:0000256" key="4">
    <source>
        <dbReference type="ARBA" id="ARBA00022827"/>
    </source>
</evidence>
<keyword evidence="5" id="KW-0560">Oxidoreductase</keyword>
<evidence type="ECO:0000259" key="6">
    <source>
        <dbReference type="Pfam" id="PF07992"/>
    </source>
</evidence>
<keyword evidence="8" id="KW-1185">Reference proteome</keyword>
<evidence type="ECO:0000256" key="2">
    <source>
        <dbReference type="ARBA" id="ARBA00005272"/>
    </source>
</evidence>
<dbReference type="InterPro" id="IPR051169">
    <property type="entry name" value="NADH-Q_oxidoreductase"/>
</dbReference>
<dbReference type="EMBL" id="JAJNDB010000004">
    <property type="protein sequence ID" value="MCD2195678.1"/>
    <property type="molecule type" value="Genomic_DNA"/>
</dbReference>
<evidence type="ECO:0000256" key="5">
    <source>
        <dbReference type="ARBA" id="ARBA00023002"/>
    </source>
</evidence>
<sequence>MTATEVAGTTRENGGRERARVVVLGGGYGGQLAAQSLARRTDATVTLVNDGDRFVQRVRLHQLASGQPVDTPRFTDLLDGTGVRFVDDRVTGLDLAAHRVTLRDGEALDYDVLVYALGSHTAVPEHAHDVSTPAGATRLAERLHDGTCRRVAVVGGGLTGLETATEIAETFPRLTTTLVTDGALGADLSGRGAAHVRRVCARLGLRLLEHASVTAVHPDGLTLADGTEERADVVVWTAGFAVTDLAARAGLAVDPRGRILVEETLRSASHPDVVAIGDGAAAVATSGDVVRMACATAMPAAQHGARTVAALLAGREPRPWRFRYAIRCVSLGRRDGLVQLVHADDRPRDLVLTGRVAARVKEAICVNALRVQTHPRIPTSA</sequence>
<dbReference type="PRINTS" id="PR00368">
    <property type="entry name" value="FADPNR"/>
</dbReference>
<evidence type="ECO:0000313" key="8">
    <source>
        <dbReference type="Proteomes" id="UP001199469"/>
    </source>
</evidence>
<dbReference type="InterPro" id="IPR036188">
    <property type="entry name" value="FAD/NAD-bd_sf"/>
</dbReference>
<dbReference type="PANTHER" id="PTHR42913">
    <property type="entry name" value="APOPTOSIS-INDUCING FACTOR 1"/>
    <property type="match status" value="1"/>
</dbReference>
<gene>
    <name evidence="7" type="ORF">LQ327_20105</name>
</gene>
<comment type="caution">
    <text evidence="7">The sequence shown here is derived from an EMBL/GenBank/DDBJ whole genome shotgun (WGS) entry which is preliminary data.</text>
</comment>
<proteinExistence type="inferred from homology"/>
<feature type="domain" description="FAD/NAD(P)-binding" evidence="6">
    <location>
        <begin position="20"/>
        <end position="292"/>
    </location>
</feature>
<evidence type="ECO:0000256" key="3">
    <source>
        <dbReference type="ARBA" id="ARBA00022630"/>
    </source>
</evidence>
<dbReference type="PRINTS" id="PR00469">
    <property type="entry name" value="PNDRDTASEII"/>
</dbReference>
<reference evidence="7 8" key="1">
    <citation type="submission" date="2021-11" db="EMBL/GenBank/DDBJ databases">
        <title>Draft genome sequence of Actinomycetospora sp. SF1 isolated from the rhizosphere soil.</title>
        <authorList>
            <person name="Duangmal K."/>
            <person name="Chantavorakit T."/>
        </authorList>
    </citation>
    <scope>NUCLEOTIDE SEQUENCE [LARGE SCALE GENOMIC DNA]</scope>
    <source>
        <strain evidence="7 8">TBRC 5722</strain>
    </source>
</reference>
<evidence type="ECO:0000256" key="1">
    <source>
        <dbReference type="ARBA" id="ARBA00001974"/>
    </source>
</evidence>
<dbReference type="InterPro" id="IPR023753">
    <property type="entry name" value="FAD/NAD-binding_dom"/>
</dbReference>
<protein>
    <submittedName>
        <fullName evidence="7">FAD-dependent oxidoreductase</fullName>
    </submittedName>
</protein>
<comment type="cofactor">
    <cofactor evidence="1">
        <name>FAD</name>
        <dbReference type="ChEBI" id="CHEBI:57692"/>
    </cofactor>
</comment>
<dbReference type="Gene3D" id="3.50.50.100">
    <property type="match status" value="1"/>
</dbReference>
<comment type="similarity">
    <text evidence="2">Belongs to the NADH dehydrogenase family.</text>
</comment>
<keyword evidence="3" id="KW-0285">Flavoprotein</keyword>
<evidence type="ECO:0000313" key="7">
    <source>
        <dbReference type="EMBL" id="MCD2195678.1"/>
    </source>
</evidence>
<dbReference type="Pfam" id="PF07992">
    <property type="entry name" value="Pyr_redox_2"/>
    <property type="match status" value="1"/>
</dbReference>
<dbReference type="SUPFAM" id="SSF51905">
    <property type="entry name" value="FAD/NAD(P)-binding domain"/>
    <property type="match status" value="1"/>
</dbReference>
<keyword evidence="4" id="KW-0274">FAD</keyword>
<organism evidence="7 8">
    <name type="scientific">Actinomycetospora endophytica</name>
    <dbReference type="NCBI Taxonomy" id="2291215"/>
    <lineage>
        <taxon>Bacteria</taxon>
        <taxon>Bacillati</taxon>
        <taxon>Actinomycetota</taxon>
        <taxon>Actinomycetes</taxon>
        <taxon>Pseudonocardiales</taxon>
        <taxon>Pseudonocardiaceae</taxon>
        <taxon>Actinomycetospora</taxon>
    </lineage>
</organism>
<dbReference type="RefSeq" id="WP_230736992.1">
    <property type="nucleotide sequence ID" value="NZ_JAJNDB010000004.1"/>
</dbReference>
<dbReference type="Proteomes" id="UP001199469">
    <property type="component" value="Unassembled WGS sequence"/>
</dbReference>
<name>A0ABS8PBS8_9PSEU</name>